<dbReference type="EMBL" id="JAJFAZ020000008">
    <property type="protein sequence ID" value="KAI5313098.1"/>
    <property type="molecule type" value="Genomic_DNA"/>
</dbReference>
<organism evidence="1 2">
    <name type="scientific">Prunus dulcis</name>
    <name type="common">Almond</name>
    <name type="synonym">Amygdalus dulcis</name>
    <dbReference type="NCBI Taxonomy" id="3755"/>
    <lineage>
        <taxon>Eukaryota</taxon>
        <taxon>Viridiplantae</taxon>
        <taxon>Streptophyta</taxon>
        <taxon>Embryophyta</taxon>
        <taxon>Tracheophyta</taxon>
        <taxon>Spermatophyta</taxon>
        <taxon>Magnoliopsida</taxon>
        <taxon>eudicotyledons</taxon>
        <taxon>Gunneridae</taxon>
        <taxon>Pentapetalae</taxon>
        <taxon>rosids</taxon>
        <taxon>fabids</taxon>
        <taxon>Rosales</taxon>
        <taxon>Rosaceae</taxon>
        <taxon>Amygdaloideae</taxon>
        <taxon>Amygdaleae</taxon>
        <taxon>Prunus</taxon>
    </lineage>
</organism>
<evidence type="ECO:0000313" key="1">
    <source>
        <dbReference type="EMBL" id="KAI5313098.1"/>
    </source>
</evidence>
<protein>
    <submittedName>
        <fullName evidence="1">Uncharacterized protein</fullName>
    </submittedName>
</protein>
<dbReference type="Proteomes" id="UP001054821">
    <property type="component" value="Chromosome 8"/>
</dbReference>
<reference evidence="1 2" key="1">
    <citation type="journal article" date="2022" name="G3 (Bethesda)">
        <title>Whole-genome sequence and methylome profiling of the almond [Prunus dulcis (Mill.) D.A. Webb] cultivar 'Nonpareil'.</title>
        <authorList>
            <person name="D'Amico-Willman K.M."/>
            <person name="Ouma W.Z."/>
            <person name="Meulia T."/>
            <person name="Sideli G.M."/>
            <person name="Gradziel T.M."/>
            <person name="Fresnedo-Ramirez J."/>
        </authorList>
    </citation>
    <scope>NUCLEOTIDE SEQUENCE [LARGE SCALE GENOMIC DNA]</scope>
    <source>
        <strain evidence="1">Clone GOH B32 T37-40</strain>
    </source>
</reference>
<gene>
    <name evidence="1" type="ORF">L3X38_042272</name>
</gene>
<comment type="caution">
    <text evidence="1">The sequence shown here is derived from an EMBL/GenBank/DDBJ whole genome shotgun (WGS) entry which is preliminary data.</text>
</comment>
<accession>A0AAD4UUV3</accession>
<sequence>MGDLLGSPRVASPPFSFLTFRLSWASAFCRGCSLFFHGPVTQRDNRVNDVGCPKRPTGHAIAMGFTPDAVLFQSRVHGPNSEVGTQICGLPDLPLHARRSSSSSVASAICPTSPRGARFQLTRRWKGTKMKNSGTDPLPKLLGLFSTSFRFNCR</sequence>
<proteinExistence type="predicted"/>
<keyword evidence="2" id="KW-1185">Reference proteome</keyword>
<name>A0AAD4UUV3_PRUDU</name>
<dbReference type="AlphaFoldDB" id="A0AAD4UUV3"/>
<evidence type="ECO:0000313" key="2">
    <source>
        <dbReference type="Proteomes" id="UP001054821"/>
    </source>
</evidence>